<organism evidence="1 2">
    <name type="scientific">Sporosarcina aquimarina</name>
    <dbReference type="NCBI Taxonomy" id="114975"/>
    <lineage>
        <taxon>Bacteria</taxon>
        <taxon>Bacillati</taxon>
        <taxon>Bacillota</taxon>
        <taxon>Bacilli</taxon>
        <taxon>Bacillales</taxon>
        <taxon>Caryophanaceae</taxon>
        <taxon>Sporosarcina</taxon>
    </lineage>
</organism>
<reference evidence="1 2" key="1">
    <citation type="submission" date="2023-06" db="EMBL/GenBank/DDBJ databases">
        <title>Sporosarcina sp. nov., isolated from Korean traditional fermented seafood 'Jeotgal'.</title>
        <authorList>
            <person name="Yang A.-I."/>
            <person name="Shin N.-R."/>
        </authorList>
    </citation>
    <scope>NUCLEOTIDE SEQUENCE [LARGE SCALE GENOMIC DNA]</scope>
    <source>
        <strain evidence="1 2">KCTC3840</strain>
    </source>
</reference>
<name>A0ABU4G3I3_9BACL</name>
<gene>
    <name evidence="1" type="ORF">QT716_09220</name>
</gene>
<evidence type="ECO:0000313" key="2">
    <source>
        <dbReference type="Proteomes" id="UP001280629"/>
    </source>
</evidence>
<comment type="caution">
    <text evidence="1">The sequence shown here is derived from an EMBL/GenBank/DDBJ whole genome shotgun (WGS) entry which is preliminary data.</text>
</comment>
<accession>A0ABU4G3I3</accession>
<dbReference type="EMBL" id="JAUBDH010000005">
    <property type="protein sequence ID" value="MDW0110212.1"/>
    <property type="molecule type" value="Genomic_DNA"/>
</dbReference>
<dbReference type="Proteomes" id="UP001280629">
    <property type="component" value="Unassembled WGS sequence"/>
</dbReference>
<dbReference type="RefSeq" id="WP_317935767.1">
    <property type="nucleotide sequence ID" value="NZ_JAUBDH010000005.1"/>
</dbReference>
<sequence>MKRPFGIRLAGCVYATNDEDLSEEEFSNAFIEFIEEKGWYFGGGLYQIDEEGNVIPDNE</sequence>
<evidence type="ECO:0000313" key="1">
    <source>
        <dbReference type="EMBL" id="MDW0110212.1"/>
    </source>
</evidence>
<keyword evidence="2" id="KW-1185">Reference proteome</keyword>
<protein>
    <submittedName>
        <fullName evidence="1">Uncharacterized protein</fullName>
    </submittedName>
</protein>
<proteinExistence type="predicted"/>